<accession>A0AAE9G4N6</accession>
<evidence type="ECO:0000313" key="1">
    <source>
        <dbReference type="EMBL" id="UNY46930.1"/>
    </source>
</evidence>
<keyword evidence="2" id="KW-1185">Reference proteome</keyword>
<dbReference type="Proteomes" id="UP000832072">
    <property type="component" value="Segment"/>
</dbReference>
<name>A0AAE9G4N6_9CAUD</name>
<organism evidence="1 2">
    <name type="scientific">Cronobacter phage LPCS28</name>
    <dbReference type="NCBI Taxonomy" id="2924885"/>
    <lineage>
        <taxon>Viruses</taxon>
        <taxon>Duplodnaviria</taxon>
        <taxon>Heunggongvirae</taxon>
        <taxon>Uroviricota</taxon>
        <taxon>Caudoviricetes</taxon>
        <taxon>Pantevenvirales</taxon>
        <taxon>Straboviridae</taxon>
        <taxon>Nanhuvirus</taxon>
        <taxon>Nanhuvirus LPCS28</taxon>
    </lineage>
</organism>
<reference evidence="1 2" key="1">
    <citation type="submission" date="2022-02" db="EMBL/GenBank/DDBJ databases">
        <authorList>
            <person name="Tian F."/>
            <person name="Li J."/>
            <person name="Li F."/>
            <person name="Tong Y."/>
        </authorList>
    </citation>
    <scope>NUCLEOTIDE SEQUENCE [LARGE SCALE GENOMIC DNA]</scope>
</reference>
<protein>
    <submittedName>
        <fullName evidence="1">Uncharacterized protein</fullName>
    </submittedName>
</protein>
<dbReference type="EMBL" id="OM638103">
    <property type="protein sequence ID" value="UNY46930.1"/>
    <property type="molecule type" value="Genomic_DNA"/>
</dbReference>
<sequence length="403" mass="45966">MKGMSQNAIESWSLNEVRMVRETVSIDITSLIQTMIVEEDIEQGLLRGTLTFIDAMNITESLDMKGEEYLFISFNSFDHDLSEKDPYAKLFRIYSYMELTEQNLGTRRAVQLYFCTPAEVYNELCNIRKSYKNASSNQIVKEMLEILKVESDTFVEDTLFMKDLIIPGITPLETISFMAKTSISKDTGDSNFYFFENRYGIHFQSGVTLMKDEPFEYVVEGTNPTDMQMYHKISNYQRVKGYDVLESYASGAIGVNMMMRDGLRKGYREEPVSFDSLKGQYAMLNSSPTIVSPKEVKGARQHLISTEQMYQFNNKSSYGNMTAIREINRNSLYTKRSLISCAGDSDVGVGKIIDLKVLNQNGQISVVDSGKWLVAKCRHVIDVNAGRYTQEMEIISDSNITRD</sequence>
<evidence type="ECO:0000313" key="2">
    <source>
        <dbReference type="Proteomes" id="UP000832072"/>
    </source>
</evidence>
<proteinExistence type="predicted"/>
<gene>
    <name evidence="1" type="ORF">EHEKIMEA_00023</name>
</gene>